<feature type="region of interest" description="Disordered" evidence="1">
    <location>
        <begin position="720"/>
        <end position="789"/>
    </location>
</feature>
<dbReference type="Proteomes" id="UP000815325">
    <property type="component" value="Unassembled WGS sequence"/>
</dbReference>
<sequence>MAYRSTLQLIRVAGQHATQQSINHSSAPLSSRGWTALAHVCRVCTEDLLAGSCSRTVRQEPTPSQQCFSSSHRDPQLETAVPFNLLQHSVQHAFQLQRCSAHVPYRRGNLSAAVPHVLTNHPCAAPRCLDGTLCYKGFSTKSSARNGGRESSRAAVAPSSVQHVDGSGDGAQQHLAKSIASLETLRDAEELLVAQRSQFRVDALLSDAGGVVPLLQELCAQAGAKLAQCSGADLCNLAWALVRLQGLYGGALKLAPPTLSPEWQQQHRHLRQLSHGNTPAHAEHSQAPEPAPLVVEDSTLPKTWAALSNVLLGGRKLKQATGDDVAKLSWAMAKAKHEDLPLLDAMAQRVTSVCSAVLPLEEQDPSASGVQLMSRLARLSLGQRRMALKALQQRKREIRVKEAMALRAARKAALQANQMERSNKGALLLGRSEDRQHLLLTGSKQAEGPAAATAAATRREAKHVGSLIPSPSGIANLAWAFLTLGQRAPSMQAALARAAVVQKADFTPSSLATVLWAYAACGYYDRVMCNTLGRRAALSLKHMSMQEVTQVCWSLATLRHHEPLLTLRLAHLLADRAVTLLWALAQMPLSAPPAAARVEGSGLGPAASFAHTQAASQLCRVLLIPGVIKCLSMRDCVRALWGAAVLGILPGEQEDRLSMRDSCHNLAARLLLRLHSCSPQELSQEHLGMLHQASQVVGGWRQVQRNLAVSEVLQPQGDVSRRFEQGGPHHLEPDLALQDSDWGADPDNGVPAAHSHQHHHYLHEQQQHHHHHQQQQQQREHQQQEQQCTAQDPAFGLKEDASGIIDVSHMPLPAFLHSKPLRSGPHAQLSVSGDAGAEQQEVQCLPRPLREAAQAAALGSAAALVQGSGKSDLWAHEASRVAEALGLEPML</sequence>
<organism evidence="2 3">
    <name type="scientific">Dunaliella salina</name>
    <name type="common">Green alga</name>
    <name type="synonym">Protococcus salinus</name>
    <dbReference type="NCBI Taxonomy" id="3046"/>
    <lineage>
        <taxon>Eukaryota</taxon>
        <taxon>Viridiplantae</taxon>
        <taxon>Chlorophyta</taxon>
        <taxon>core chlorophytes</taxon>
        <taxon>Chlorophyceae</taxon>
        <taxon>CS clade</taxon>
        <taxon>Chlamydomonadales</taxon>
        <taxon>Dunaliellaceae</taxon>
        <taxon>Dunaliella</taxon>
    </lineage>
</organism>
<gene>
    <name evidence="2" type="ORF">DUNSADRAFT_6360</name>
</gene>
<evidence type="ECO:0000313" key="2">
    <source>
        <dbReference type="EMBL" id="KAF5836157.1"/>
    </source>
</evidence>
<dbReference type="EMBL" id="MU069673">
    <property type="protein sequence ID" value="KAF5836157.1"/>
    <property type="molecule type" value="Genomic_DNA"/>
</dbReference>
<feature type="compositionally biased region" description="Basic and acidic residues" evidence="1">
    <location>
        <begin position="720"/>
        <end position="733"/>
    </location>
</feature>
<evidence type="ECO:0000256" key="1">
    <source>
        <dbReference type="SAM" id="MobiDB-lite"/>
    </source>
</evidence>
<proteinExistence type="predicted"/>
<feature type="region of interest" description="Disordered" evidence="1">
    <location>
        <begin position="142"/>
        <end position="170"/>
    </location>
</feature>
<reference evidence="2" key="1">
    <citation type="submission" date="2017-08" db="EMBL/GenBank/DDBJ databases">
        <authorList>
            <person name="Polle J.E."/>
            <person name="Barry K."/>
            <person name="Cushman J."/>
            <person name="Schmutz J."/>
            <person name="Tran D."/>
            <person name="Hathwaick L.T."/>
            <person name="Yim W.C."/>
            <person name="Jenkins J."/>
            <person name="Mckie-Krisberg Z.M."/>
            <person name="Prochnik S."/>
            <person name="Lindquist E."/>
            <person name="Dockter R.B."/>
            <person name="Adam C."/>
            <person name="Molina H."/>
            <person name="Bunkerborg J."/>
            <person name="Jin E."/>
            <person name="Buchheim M."/>
            <person name="Magnuson J."/>
        </authorList>
    </citation>
    <scope>NUCLEOTIDE SEQUENCE</scope>
    <source>
        <strain evidence="2">CCAP 19/18</strain>
    </source>
</reference>
<keyword evidence="3" id="KW-1185">Reference proteome</keyword>
<comment type="caution">
    <text evidence="2">The sequence shown here is derived from an EMBL/GenBank/DDBJ whole genome shotgun (WGS) entry which is preliminary data.</text>
</comment>
<evidence type="ECO:0000313" key="3">
    <source>
        <dbReference type="Proteomes" id="UP000815325"/>
    </source>
</evidence>
<accession>A0ABQ7GNG8</accession>
<name>A0ABQ7GNG8_DUNSA</name>
<protein>
    <submittedName>
        <fullName evidence="2">Uncharacterized protein</fullName>
    </submittedName>
</protein>